<sequence length="648" mass="67975">MTTHTPENGRATRRPPLTDVAGAAVGAVVYGLLAATSVLPGVVLIGLLVISALTIPSAHGLAARVLRMVPILSALCFLTWMVPSPAMPHGDLIAAVIGGALGYWIARVVREGSQRRLLPRINIADLVAVPGVAALATANLSYMVLAPDSRAAFAYWSLQWDNSSHSFIDVAMRHNGVLIRHLPPAPDGTKYSFTEYPAGYHATAEAFMTYLLGHAPADVATELLAFVRITGFLGVVGAVVAASAVASLIAVRRNQLTASIGAGLAGSVMIAGPGSLGMVDAHYNFPFTLAMVMVVMSTVVSMPRVFNAWRFSLLVAAVTVAAGSWLPMGALAGLMACAIALPIERRRWLGTRIGIITCLVVAAIGAAVCLVQVLWVVQAIPPSFADAPGGISRVLAHQFTLAVAFVLFGLGWAVWRGGRHGLRRGVRLRFGVVGAALLGLMVVYVVLALGQFYEFGQVRYYPAKLQDGFVVLASVYLAMAVALIGGWFPPRAGLQLTGRRLVAAAAGVIAMFTFGLPIQGPVAGDDIPPMPGTIRNQVKDRPGFASAIAESGRLAPDQYAIVALETDPGNVLRDSVLAASIRGTYSNGTSALLVDMLNTKASTSVGMAGPLREPMIKGKVVLFTTPDQEAAYRTALLGVPADAIRVIR</sequence>
<dbReference type="RefSeq" id="WP_131172370.1">
    <property type="nucleotide sequence ID" value="NZ_FXTL01000011.1"/>
</dbReference>
<dbReference type="EMBL" id="SDMR01000011">
    <property type="protein sequence ID" value="TBT94668.1"/>
    <property type="molecule type" value="Genomic_DNA"/>
</dbReference>
<keyword evidence="1" id="KW-0472">Membrane</keyword>
<dbReference type="AlphaFoldDB" id="A0A4Q9KJU5"/>
<evidence type="ECO:0000256" key="1">
    <source>
        <dbReference type="SAM" id="Phobius"/>
    </source>
</evidence>
<accession>A0A4Q9KJU5</accession>
<proteinExistence type="predicted"/>
<evidence type="ECO:0000313" key="3">
    <source>
        <dbReference type="Proteomes" id="UP000291933"/>
    </source>
</evidence>
<evidence type="ECO:0000313" key="2">
    <source>
        <dbReference type="EMBL" id="TBT94668.1"/>
    </source>
</evidence>
<reference evidence="2 3" key="1">
    <citation type="submission" date="2019-01" db="EMBL/GenBank/DDBJ databases">
        <title>Lactibacter flavus gen. nov., sp. nov., a novel bacterium of the family Propionibacteriaceae isolated from raw milk and dairy products.</title>
        <authorList>
            <person name="Huptas C."/>
            <person name="Wenning M."/>
            <person name="Breitenwieser F."/>
            <person name="Doll E."/>
            <person name="Von Neubeck M."/>
            <person name="Busse H.-J."/>
            <person name="Scherer S."/>
        </authorList>
    </citation>
    <scope>NUCLEOTIDE SEQUENCE [LARGE SCALE GENOMIC DNA]</scope>
    <source>
        <strain evidence="3">DSM 22130 / JCM 15804 / WR061</strain>
    </source>
</reference>
<organism evidence="2 3">
    <name type="scientific">Propioniciclava tarda</name>
    <dbReference type="NCBI Taxonomy" id="433330"/>
    <lineage>
        <taxon>Bacteria</taxon>
        <taxon>Bacillati</taxon>
        <taxon>Actinomycetota</taxon>
        <taxon>Actinomycetes</taxon>
        <taxon>Propionibacteriales</taxon>
        <taxon>Propionibacteriaceae</taxon>
        <taxon>Propioniciclava</taxon>
    </lineage>
</organism>
<feature type="transmembrane region" description="Helical" evidence="1">
    <location>
        <begin position="308"/>
        <end position="341"/>
    </location>
</feature>
<feature type="transmembrane region" description="Helical" evidence="1">
    <location>
        <begin position="65"/>
        <end position="86"/>
    </location>
</feature>
<feature type="transmembrane region" description="Helical" evidence="1">
    <location>
        <begin position="121"/>
        <end position="145"/>
    </location>
</feature>
<feature type="transmembrane region" description="Helical" evidence="1">
    <location>
        <begin position="427"/>
        <end position="449"/>
    </location>
</feature>
<gene>
    <name evidence="2" type="ORF">ET996_09735</name>
</gene>
<feature type="transmembrane region" description="Helical" evidence="1">
    <location>
        <begin position="395"/>
        <end position="415"/>
    </location>
</feature>
<feature type="transmembrane region" description="Helical" evidence="1">
    <location>
        <begin position="229"/>
        <end position="251"/>
    </location>
</feature>
<feature type="transmembrane region" description="Helical" evidence="1">
    <location>
        <begin position="20"/>
        <end position="53"/>
    </location>
</feature>
<keyword evidence="1" id="KW-1133">Transmembrane helix</keyword>
<comment type="caution">
    <text evidence="2">The sequence shown here is derived from an EMBL/GenBank/DDBJ whole genome shotgun (WGS) entry which is preliminary data.</text>
</comment>
<feature type="transmembrane region" description="Helical" evidence="1">
    <location>
        <begin position="353"/>
        <end position="375"/>
    </location>
</feature>
<name>A0A4Q9KJU5_PROTD</name>
<dbReference type="Proteomes" id="UP000291933">
    <property type="component" value="Unassembled WGS sequence"/>
</dbReference>
<protein>
    <recommendedName>
        <fullName evidence="4">Glycosyltransferase RgtA/B/C/D-like domain-containing protein</fullName>
    </recommendedName>
</protein>
<feature type="transmembrane region" description="Helical" evidence="1">
    <location>
        <begin position="92"/>
        <end position="109"/>
    </location>
</feature>
<feature type="transmembrane region" description="Helical" evidence="1">
    <location>
        <begin position="469"/>
        <end position="489"/>
    </location>
</feature>
<keyword evidence="3" id="KW-1185">Reference proteome</keyword>
<feature type="transmembrane region" description="Helical" evidence="1">
    <location>
        <begin position="501"/>
        <end position="518"/>
    </location>
</feature>
<keyword evidence="1" id="KW-0812">Transmembrane</keyword>
<evidence type="ECO:0008006" key="4">
    <source>
        <dbReference type="Google" id="ProtNLM"/>
    </source>
</evidence>